<dbReference type="OrthoDB" id="79941at2759"/>
<feature type="region of interest" description="Disordered" evidence="3">
    <location>
        <begin position="71"/>
        <end position="139"/>
    </location>
</feature>
<dbReference type="InterPro" id="IPR012677">
    <property type="entry name" value="Nucleotide-bd_a/b_plait_sf"/>
</dbReference>
<feature type="domain" description="RRM" evidence="4">
    <location>
        <begin position="2"/>
        <end position="72"/>
    </location>
</feature>
<keyword evidence="1 2" id="KW-0694">RNA-binding</keyword>
<dbReference type="GO" id="GO:0003729">
    <property type="term" value="F:mRNA binding"/>
    <property type="evidence" value="ECO:0007669"/>
    <property type="project" value="TreeGrafter"/>
</dbReference>
<comment type="caution">
    <text evidence="5">The sequence shown here is derived from an EMBL/GenBank/DDBJ whole genome shotgun (WGS) entry which is preliminary data.</text>
</comment>
<dbReference type="GO" id="GO:0005634">
    <property type="term" value="C:nucleus"/>
    <property type="evidence" value="ECO:0007669"/>
    <property type="project" value="TreeGrafter"/>
</dbReference>
<organism evidence="5 6">
    <name type="scientific">Dimorphilus gyrociliatus</name>
    <dbReference type="NCBI Taxonomy" id="2664684"/>
    <lineage>
        <taxon>Eukaryota</taxon>
        <taxon>Metazoa</taxon>
        <taxon>Spiralia</taxon>
        <taxon>Lophotrochozoa</taxon>
        <taxon>Annelida</taxon>
        <taxon>Polychaeta</taxon>
        <taxon>Polychaeta incertae sedis</taxon>
        <taxon>Dinophilidae</taxon>
        <taxon>Dimorphilus</taxon>
    </lineage>
</organism>
<evidence type="ECO:0000313" key="5">
    <source>
        <dbReference type="EMBL" id="CAD5119718.1"/>
    </source>
</evidence>
<dbReference type="PROSITE" id="PS50102">
    <property type="entry name" value="RRM"/>
    <property type="match status" value="1"/>
</dbReference>
<evidence type="ECO:0000256" key="3">
    <source>
        <dbReference type="SAM" id="MobiDB-lite"/>
    </source>
</evidence>
<sequence>MVKLFVGNIPDDLYSNELRELFQEYGSVEEATRLSKFAFVHMPNEDEADRALKGLDKYHLRGFNINVEISTSTAGEKGGPRNRNERGNSAGPTRGRGMNDRGRGGDSAYRGGPPGGQSHSNNRYNPYNDGPPGPYYQAGNRSEYERYFEKRPLNDMERRLLNVLLRRKEDFDGPQQQPVWDPYNRPPPEAYKRPNEG</sequence>
<evidence type="ECO:0000313" key="6">
    <source>
        <dbReference type="Proteomes" id="UP000549394"/>
    </source>
</evidence>
<feature type="region of interest" description="Disordered" evidence="3">
    <location>
        <begin position="169"/>
        <end position="197"/>
    </location>
</feature>
<dbReference type="InterPro" id="IPR000504">
    <property type="entry name" value="RRM_dom"/>
</dbReference>
<dbReference type="InterPro" id="IPR035979">
    <property type="entry name" value="RBD_domain_sf"/>
</dbReference>
<gene>
    <name evidence="5" type="ORF">DGYR_LOCUS7912</name>
</gene>
<evidence type="ECO:0000256" key="2">
    <source>
        <dbReference type="PROSITE-ProRule" id="PRU00176"/>
    </source>
</evidence>
<accession>A0A7I8VU02</accession>
<dbReference type="AlphaFoldDB" id="A0A7I8VU02"/>
<dbReference type="InterPro" id="IPR050502">
    <property type="entry name" value="Euk_RNA-bind_prot"/>
</dbReference>
<dbReference type="EMBL" id="CAJFCJ010000011">
    <property type="protein sequence ID" value="CAD5119718.1"/>
    <property type="molecule type" value="Genomic_DNA"/>
</dbReference>
<evidence type="ECO:0000259" key="4">
    <source>
        <dbReference type="PROSITE" id="PS50102"/>
    </source>
</evidence>
<dbReference type="PANTHER" id="PTHR48025">
    <property type="entry name" value="OS02G0815200 PROTEIN"/>
    <property type="match status" value="1"/>
</dbReference>
<reference evidence="5 6" key="1">
    <citation type="submission" date="2020-08" db="EMBL/GenBank/DDBJ databases">
        <authorList>
            <person name="Hejnol A."/>
        </authorList>
    </citation>
    <scope>NUCLEOTIDE SEQUENCE [LARGE SCALE GENOMIC DNA]</scope>
</reference>
<proteinExistence type="predicted"/>
<dbReference type="Gene3D" id="3.30.70.330">
    <property type="match status" value="1"/>
</dbReference>
<protein>
    <submittedName>
        <fullName evidence="5">DgyrCDS8308</fullName>
    </submittedName>
</protein>
<dbReference type="SUPFAM" id="SSF54928">
    <property type="entry name" value="RNA-binding domain, RBD"/>
    <property type="match status" value="1"/>
</dbReference>
<evidence type="ECO:0000256" key="1">
    <source>
        <dbReference type="ARBA" id="ARBA00022884"/>
    </source>
</evidence>
<dbReference type="PANTHER" id="PTHR48025:SF1">
    <property type="entry name" value="RRM DOMAIN-CONTAINING PROTEIN"/>
    <property type="match status" value="1"/>
</dbReference>
<keyword evidence="6" id="KW-1185">Reference proteome</keyword>
<dbReference type="Proteomes" id="UP000549394">
    <property type="component" value="Unassembled WGS sequence"/>
</dbReference>
<name>A0A7I8VU02_9ANNE</name>
<dbReference type="SMART" id="SM00360">
    <property type="entry name" value="RRM"/>
    <property type="match status" value="1"/>
</dbReference>
<dbReference type="Pfam" id="PF00076">
    <property type="entry name" value="RRM_1"/>
    <property type="match status" value="1"/>
</dbReference>